<keyword evidence="2" id="KW-0238">DNA-binding</keyword>
<evidence type="ECO:0000256" key="2">
    <source>
        <dbReference type="ARBA" id="ARBA00023125"/>
    </source>
</evidence>
<evidence type="ECO:0000256" key="3">
    <source>
        <dbReference type="ARBA" id="ARBA00023163"/>
    </source>
</evidence>
<feature type="domain" description="Cyclic nucleotide-binding" evidence="4">
    <location>
        <begin position="24"/>
        <end position="144"/>
    </location>
</feature>
<dbReference type="InterPro" id="IPR014710">
    <property type="entry name" value="RmlC-like_jellyroll"/>
</dbReference>
<evidence type="ECO:0000256" key="1">
    <source>
        <dbReference type="ARBA" id="ARBA00023015"/>
    </source>
</evidence>
<dbReference type="Proteomes" id="UP000478417">
    <property type="component" value="Unassembled WGS sequence"/>
</dbReference>
<gene>
    <name evidence="6" type="ORF">G0Q06_01415</name>
</gene>
<dbReference type="InterPro" id="IPR018490">
    <property type="entry name" value="cNMP-bd_dom_sf"/>
</dbReference>
<evidence type="ECO:0000259" key="4">
    <source>
        <dbReference type="PROSITE" id="PS50042"/>
    </source>
</evidence>
<dbReference type="PROSITE" id="PS50042">
    <property type="entry name" value="CNMP_BINDING_3"/>
    <property type="match status" value="1"/>
</dbReference>
<dbReference type="CDD" id="cd00038">
    <property type="entry name" value="CAP_ED"/>
    <property type="match status" value="1"/>
</dbReference>
<dbReference type="SUPFAM" id="SSF46785">
    <property type="entry name" value="Winged helix' DNA-binding domain"/>
    <property type="match status" value="1"/>
</dbReference>
<dbReference type="Pfam" id="PF13545">
    <property type="entry name" value="HTH_Crp_2"/>
    <property type="match status" value="1"/>
</dbReference>
<dbReference type="InterPro" id="IPR012318">
    <property type="entry name" value="HTH_CRP"/>
</dbReference>
<dbReference type="InterPro" id="IPR036388">
    <property type="entry name" value="WH-like_DNA-bd_sf"/>
</dbReference>
<dbReference type="Gene3D" id="1.10.10.10">
    <property type="entry name" value="Winged helix-like DNA-binding domain superfamily/Winged helix DNA-binding domain"/>
    <property type="match status" value="1"/>
</dbReference>
<protein>
    <submittedName>
        <fullName evidence="6">Crp/Fnr family transcriptional regulator</fullName>
    </submittedName>
</protein>
<evidence type="ECO:0000313" key="6">
    <source>
        <dbReference type="EMBL" id="NDV61101.1"/>
    </source>
</evidence>
<evidence type="ECO:0000313" key="7">
    <source>
        <dbReference type="Proteomes" id="UP000478417"/>
    </source>
</evidence>
<keyword evidence="1" id="KW-0805">Transcription regulation</keyword>
<dbReference type="SUPFAM" id="SSF51206">
    <property type="entry name" value="cAMP-binding domain-like"/>
    <property type="match status" value="1"/>
</dbReference>
<accession>A0A6B2LX65</accession>
<dbReference type="EMBL" id="JAAGNX010000001">
    <property type="protein sequence ID" value="NDV61101.1"/>
    <property type="molecule type" value="Genomic_DNA"/>
</dbReference>
<dbReference type="AlphaFoldDB" id="A0A6B2LX65"/>
<dbReference type="Pfam" id="PF00027">
    <property type="entry name" value="cNMP_binding"/>
    <property type="match status" value="1"/>
</dbReference>
<dbReference type="SMART" id="SM00100">
    <property type="entry name" value="cNMP"/>
    <property type="match status" value="1"/>
</dbReference>
<keyword evidence="3" id="KW-0804">Transcription</keyword>
<dbReference type="PROSITE" id="PS51063">
    <property type="entry name" value="HTH_CRP_2"/>
    <property type="match status" value="1"/>
</dbReference>
<name>A0A6B2LX65_9BACT</name>
<proteinExistence type="predicted"/>
<comment type="caution">
    <text evidence="6">The sequence shown here is derived from an EMBL/GenBank/DDBJ whole genome shotgun (WGS) entry which is preliminary data.</text>
</comment>
<dbReference type="InterPro" id="IPR036390">
    <property type="entry name" value="WH_DNA-bd_sf"/>
</dbReference>
<dbReference type="Gene3D" id="2.60.120.10">
    <property type="entry name" value="Jelly Rolls"/>
    <property type="match status" value="1"/>
</dbReference>
<dbReference type="PANTHER" id="PTHR24567:SF74">
    <property type="entry name" value="HTH-TYPE TRANSCRIPTIONAL REGULATOR ARCR"/>
    <property type="match status" value="1"/>
</dbReference>
<dbReference type="GO" id="GO:0003700">
    <property type="term" value="F:DNA-binding transcription factor activity"/>
    <property type="evidence" value="ECO:0007669"/>
    <property type="project" value="TreeGrafter"/>
</dbReference>
<reference evidence="6 7" key="1">
    <citation type="submission" date="2020-02" db="EMBL/GenBank/DDBJ databases">
        <title>Albibacoteraceae fam. nov., the first described family within the subdivision 4 Verrucomicrobia.</title>
        <authorList>
            <person name="Xi F."/>
        </authorList>
    </citation>
    <scope>NUCLEOTIDE SEQUENCE [LARGE SCALE GENOMIC DNA]</scope>
    <source>
        <strain evidence="6 7">CK1056</strain>
    </source>
</reference>
<sequence length="238" mass="27036">MSNYSAMDEARMTVLLGTLRQCPLFADMSPPDLENIAATCDTIRLNKGETLFRENEKAQGFFIVQQGAIHVNRVTPDGREQVIAIFRPYNCFAEICLTTFQSYPANAVALESSIVVLVRRTDFRALIMRTPELALRMLTSMSFHLKHLVQTMEDQKFKRIESRLAHYLLRLCPMIERDEGAVVRLTSSKKVLAGQLGVSSETLSRALARFRKENLIEVDGPVIRILDLDGLRQYLVEQ</sequence>
<keyword evidence="7" id="KW-1185">Reference proteome</keyword>
<evidence type="ECO:0000259" key="5">
    <source>
        <dbReference type="PROSITE" id="PS51063"/>
    </source>
</evidence>
<dbReference type="PANTHER" id="PTHR24567">
    <property type="entry name" value="CRP FAMILY TRANSCRIPTIONAL REGULATORY PROTEIN"/>
    <property type="match status" value="1"/>
</dbReference>
<organism evidence="6 7">
    <name type="scientific">Oceanipulchritudo coccoides</name>
    <dbReference type="NCBI Taxonomy" id="2706888"/>
    <lineage>
        <taxon>Bacteria</taxon>
        <taxon>Pseudomonadati</taxon>
        <taxon>Verrucomicrobiota</taxon>
        <taxon>Opitutia</taxon>
        <taxon>Puniceicoccales</taxon>
        <taxon>Oceanipulchritudinaceae</taxon>
        <taxon>Oceanipulchritudo</taxon>
    </lineage>
</organism>
<dbReference type="GO" id="GO:0003677">
    <property type="term" value="F:DNA binding"/>
    <property type="evidence" value="ECO:0007669"/>
    <property type="project" value="UniProtKB-KW"/>
</dbReference>
<dbReference type="InterPro" id="IPR050397">
    <property type="entry name" value="Env_Response_Regulators"/>
</dbReference>
<dbReference type="GO" id="GO:0005829">
    <property type="term" value="C:cytosol"/>
    <property type="evidence" value="ECO:0007669"/>
    <property type="project" value="TreeGrafter"/>
</dbReference>
<feature type="domain" description="HTH crp-type" evidence="5">
    <location>
        <begin position="158"/>
        <end position="229"/>
    </location>
</feature>
<dbReference type="InterPro" id="IPR000595">
    <property type="entry name" value="cNMP-bd_dom"/>
</dbReference>
<dbReference type="SMART" id="SM00419">
    <property type="entry name" value="HTH_CRP"/>
    <property type="match status" value="1"/>
</dbReference>